<dbReference type="SUPFAM" id="SSF53697">
    <property type="entry name" value="SIS domain"/>
    <property type="match status" value="1"/>
</dbReference>
<dbReference type="Proteomes" id="UP000319263">
    <property type="component" value="Chromosome"/>
</dbReference>
<dbReference type="AlphaFoldDB" id="A0A516Q1S6"/>
<dbReference type="InterPro" id="IPR009057">
    <property type="entry name" value="Homeodomain-like_sf"/>
</dbReference>
<dbReference type="RefSeq" id="WP_143987348.1">
    <property type="nucleotide sequence ID" value="NZ_CP041692.1"/>
</dbReference>
<dbReference type="OrthoDB" id="370421at2"/>
<dbReference type="Pfam" id="PF01418">
    <property type="entry name" value="HTH_6"/>
    <property type="match status" value="1"/>
</dbReference>
<dbReference type="InterPro" id="IPR000281">
    <property type="entry name" value="HTH_RpiR"/>
</dbReference>
<reference evidence="7 8" key="1">
    <citation type="submission" date="2019-07" db="EMBL/GenBank/DDBJ databases">
        <title>Microlunatus dokdonensis sp. nov. isolated from the rhizospheric soil of the wild plant Elymus tsukushiensis.</title>
        <authorList>
            <person name="Ghim S.-Y."/>
            <person name="Hwang Y.-J."/>
            <person name="Son J.-S."/>
            <person name="Shin J.-H."/>
        </authorList>
    </citation>
    <scope>NUCLEOTIDE SEQUENCE [LARGE SCALE GENOMIC DNA]</scope>
    <source>
        <strain evidence="7 8">KUDC0627</strain>
    </source>
</reference>
<dbReference type="InterPro" id="IPR046348">
    <property type="entry name" value="SIS_dom_sf"/>
</dbReference>
<dbReference type="SUPFAM" id="SSF46689">
    <property type="entry name" value="Homeodomain-like"/>
    <property type="match status" value="1"/>
</dbReference>
<proteinExistence type="predicted"/>
<dbReference type="InterPro" id="IPR047640">
    <property type="entry name" value="RpiR-like"/>
</dbReference>
<sequence>MSQTADDRGSTTGDHSADEGGGRRPVRALSVLIKIRRALPSLRPAEQRVAQAVLDDPAGVSESSITTVAKLCETSETTVLRFCRAVGLAGYPELRIALARAAQWEETDQDNGAPITGRISQTDSLSDVVSKIAYADSRAIADTARALDVQMLERVVDTLAAARRIDVFGTGASGLVAQDLHHKLHRIGLTSFSWPDSHLALTAAAVLKPDDVALAFSHSGTTSDTIDVLKVARRHGATTIAVTNFDHSPISQHCDLLLVTAAHEAAFRSGAMSSRIAQLALVDCIFAGVAQRSYEESVEAIESSYAAVESRHLSSRTH</sequence>
<dbReference type="InterPro" id="IPR035472">
    <property type="entry name" value="RpiR-like_SIS"/>
</dbReference>
<organism evidence="7 8">
    <name type="scientific">Microlunatus elymi</name>
    <dbReference type="NCBI Taxonomy" id="2596828"/>
    <lineage>
        <taxon>Bacteria</taxon>
        <taxon>Bacillati</taxon>
        <taxon>Actinomycetota</taxon>
        <taxon>Actinomycetes</taxon>
        <taxon>Propionibacteriales</taxon>
        <taxon>Propionibacteriaceae</taxon>
        <taxon>Microlunatus</taxon>
    </lineage>
</organism>
<dbReference type="Gene3D" id="3.40.50.10490">
    <property type="entry name" value="Glucose-6-phosphate isomerase like protein, domain 1"/>
    <property type="match status" value="1"/>
</dbReference>
<accession>A0A516Q1S6</accession>
<feature type="region of interest" description="Disordered" evidence="4">
    <location>
        <begin position="1"/>
        <end position="23"/>
    </location>
</feature>
<keyword evidence="2" id="KW-0238">DNA-binding</keyword>
<evidence type="ECO:0000256" key="1">
    <source>
        <dbReference type="ARBA" id="ARBA00023015"/>
    </source>
</evidence>
<protein>
    <submittedName>
        <fullName evidence="7">MurR/RpiR family transcriptional regulator</fullName>
    </submittedName>
</protein>
<feature type="domain" description="HTH rpiR-type" evidence="5">
    <location>
        <begin position="29"/>
        <end position="105"/>
    </location>
</feature>
<dbReference type="GO" id="GO:0003677">
    <property type="term" value="F:DNA binding"/>
    <property type="evidence" value="ECO:0007669"/>
    <property type="project" value="UniProtKB-KW"/>
</dbReference>
<feature type="domain" description="SIS" evidence="6">
    <location>
        <begin position="155"/>
        <end position="295"/>
    </location>
</feature>
<feature type="compositionally biased region" description="Basic and acidic residues" evidence="4">
    <location>
        <begin position="1"/>
        <end position="22"/>
    </location>
</feature>
<dbReference type="InterPro" id="IPR036388">
    <property type="entry name" value="WH-like_DNA-bd_sf"/>
</dbReference>
<dbReference type="InterPro" id="IPR001347">
    <property type="entry name" value="SIS_dom"/>
</dbReference>
<dbReference type="GO" id="GO:0003700">
    <property type="term" value="F:DNA-binding transcription factor activity"/>
    <property type="evidence" value="ECO:0007669"/>
    <property type="project" value="InterPro"/>
</dbReference>
<dbReference type="PANTHER" id="PTHR30514">
    <property type="entry name" value="GLUCOKINASE"/>
    <property type="match status" value="1"/>
</dbReference>
<dbReference type="Pfam" id="PF01380">
    <property type="entry name" value="SIS"/>
    <property type="match status" value="1"/>
</dbReference>
<evidence type="ECO:0000256" key="4">
    <source>
        <dbReference type="SAM" id="MobiDB-lite"/>
    </source>
</evidence>
<keyword evidence="1" id="KW-0805">Transcription regulation</keyword>
<dbReference type="PROSITE" id="PS51071">
    <property type="entry name" value="HTH_RPIR"/>
    <property type="match status" value="1"/>
</dbReference>
<dbReference type="EMBL" id="CP041692">
    <property type="protein sequence ID" value="QDP97389.1"/>
    <property type="molecule type" value="Genomic_DNA"/>
</dbReference>
<evidence type="ECO:0000256" key="3">
    <source>
        <dbReference type="ARBA" id="ARBA00023163"/>
    </source>
</evidence>
<evidence type="ECO:0000259" key="5">
    <source>
        <dbReference type="PROSITE" id="PS51071"/>
    </source>
</evidence>
<name>A0A516Q1S6_9ACTN</name>
<dbReference type="PROSITE" id="PS51464">
    <property type="entry name" value="SIS"/>
    <property type="match status" value="1"/>
</dbReference>
<evidence type="ECO:0000313" key="7">
    <source>
        <dbReference type="EMBL" id="QDP97389.1"/>
    </source>
</evidence>
<gene>
    <name evidence="7" type="ORF">FOE78_16970</name>
</gene>
<evidence type="ECO:0000256" key="2">
    <source>
        <dbReference type="ARBA" id="ARBA00023125"/>
    </source>
</evidence>
<keyword evidence="8" id="KW-1185">Reference proteome</keyword>
<dbReference type="CDD" id="cd05013">
    <property type="entry name" value="SIS_RpiR"/>
    <property type="match status" value="1"/>
</dbReference>
<dbReference type="PANTHER" id="PTHR30514:SF1">
    <property type="entry name" value="HTH-TYPE TRANSCRIPTIONAL REGULATOR HEXR-RELATED"/>
    <property type="match status" value="1"/>
</dbReference>
<evidence type="ECO:0000313" key="8">
    <source>
        <dbReference type="Proteomes" id="UP000319263"/>
    </source>
</evidence>
<dbReference type="GO" id="GO:0097367">
    <property type="term" value="F:carbohydrate derivative binding"/>
    <property type="evidence" value="ECO:0007669"/>
    <property type="project" value="InterPro"/>
</dbReference>
<dbReference type="Gene3D" id="1.10.10.10">
    <property type="entry name" value="Winged helix-like DNA-binding domain superfamily/Winged helix DNA-binding domain"/>
    <property type="match status" value="1"/>
</dbReference>
<evidence type="ECO:0000259" key="6">
    <source>
        <dbReference type="PROSITE" id="PS51464"/>
    </source>
</evidence>
<keyword evidence="3" id="KW-0804">Transcription</keyword>
<dbReference type="GO" id="GO:1901135">
    <property type="term" value="P:carbohydrate derivative metabolic process"/>
    <property type="evidence" value="ECO:0007669"/>
    <property type="project" value="InterPro"/>
</dbReference>
<dbReference type="KEGG" id="mik:FOE78_16970"/>